<dbReference type="GO" id="GO:0004386">
    <property type="term" value="F:helicase activity"/>
    <property type="evidence" value="ECO:0007669"/>
    <property type="project" value="UniProtKB-KW"/>
</dbReference>
<organism evidence="8 9">
    <name type="scientific">Pedococcus bigeumensis</name>
    <dbReference type="NCBI Taxonomy" id="433644"/>
    <lineage>
        <taxon>Bacteria</taxon>
        <taxon>Bacillati</taxon>
        <taxon>Actinomycetota</taxon>
        <taxon>Actinomycetes</taxon>
        <taxon>Micrococcales</taxon>
        <taxon>Intrasporangiaceae</taxon>
        <taxon>Pedococcus</taxon>
    </lineage>
</organism>
<dbReference type="SMART" id="SM01142">
    <property type="entry name" value="DSHCT"/>
    <property type="match status" value="1"/>
</dbReference>
<dbReference type="GO" id="GO:0003676">
    <property type="term" value="F:nucleic acid binding"/>
    <property type="evidence" value="ECO:0007669"/>
    <property type="project" value="InterPro"/>
</dbReference>
<accession>A0A502CYM2</accession>
<dbReference type="Proteomes" id="UP000317722">
    <property type="component" value="Unassembled WGS sequence"/>
</dbReference>
<comment type="caution">
    <text evidence="8">The sequence shown here is derived from an EMBL/GenBank/DDBJ whole genome shotgun (WGS) entry which is preliminary data.</text>
</comment>
<feature type="compositionally biased region" description="Gly residues" evidence="5">
    <location>
        <begin position="279"/>
        <end position="307"/>
    </location>
</feature>
<evidence type="ECO:0000313" key="9">
    <source>
        <dbReference type="Proteomes" id="UP000317722"/>
    </source>
</evidence>
<keyword evidence="4" id="KW-0067">ATP-binding</keyword>
<dbReference type="InterPro" id="IPR011545">
    <property type="entry name" value="DEAD/DEAH_box_helicase_dom"/>
</dbReference>
<dbReference type="InterPro" id="IPR058621">
    <property type="entry name" value="SH3_HelY"/>
</dbReference>
<dbReference type="InterPro" id="IPR001650">
    <property type="entry name" value="Helicase_C-like"/>
</dbReference>
<dbReference type="InterPro" id="IPR050699">
    <property type="entry name" value="RNA-DNA_Helicase"/>
</dbReference>
<dbReference type="GO" id="GO:0070478">
    <property type="term" value="P:nuclear-transcribed mRNA catabolic process, 3'-5' exonucleolytic nonsense-mediated decay"/>
    <property type="evidence" value="ECO:0007669"/>
    <property type="project" value="TreeGrafter"/>
</dbReference>
<keyword evidence="1" id="KW-0547">Nucleotide-binding</keyword>
<dbReference type="FunFam" id="3.40.50.300:FF:000190">
    <property type="entry name" value="ATP-dependent RNA helicase"/>
    <property type="match status" value="1"/>
</dbReference>
<dbReference type="PROSITE" id="PS51194">
    <property type="entry name" value="HELICASE_CTER"/>
    <property type="match status" value="1"/>
</dbReference>
<dbReference type="PANTHER" id="PTHR12131:SF1">
    <property type="entry name" value="ATP-DEPENDENT RNA HELICASE SUPV3L1, MITOCHONDRIAL-RELATED"/>
    <property type="match status" value="1"/>
</dbReference>
<dbReference type="CDD" id="cd18795">
    <property type="entry name" value="SF2_C_Ski2"/>
    <property type="match status" value="1"/>
</dbReference>
<name>A0A502CYM2_9MICO</name>
<dbReference type="OrthoDB" id="3229913at2"/>
<dbReference type="SMART" id="SM00487">
    <property type="entry name" value="DEXDc"/>
    <property type="match status" value="1"/>
</dbReference>
<evidence type="ECO:0000256" key="5">
    <source>
        <dbReference type="SAM" id="MobiDB-lite"/>
    </source>
</evidence>
<sequence length="949" mass="103602">MSTPAERFAASASRAAYEKSQLAAFAATVDFPLDDFQVQACEAVEAGRGVLVAAPTGAGKTIVGEFAVFLALAAGRKAFYTTPIKALSNQKYNDLVKRHGAKNVGLLTGDSSINGEAPVVVMTTEVLRNMMYAGSSTLHGLGFVVMDEVHYLADRFRGAVWEEVIIHLPQDVQVVSLSATVSNAEEFGAWLSEVRSGVDIIVSEVRPVPLWQHMMVSQSMYDLFVDEASAPVTGIDATRVNPELLQAIRTFEQRGRWDDGARHGSQSERHSRGGRGRGPRGPGGGYGGHGMARSSGGGGGGRPGGGATRSEVVQRLEREGLLPAITFIFSRVGCEAAVGQLLRDGVRLITEAEGDRIRRTVEERVSSLADEDLGVLGYWDFADGLARGFAAHHAGMLPTFREIVEELFTAGRIKAVFATETLALGINMPARTVVIEKLVKFNGETHADITPAEYTQLTGRAGRRGIDVEGHALVQWNRGMDPLAVAGLASTRTYPLKSSFRPTYNMAVNLVAQVGRETSREILETSFAQFQADRAVVGMARAVRKNEEGLEGYSEGMECHLGDFKEYAALRHEIARLEKDGARVRSASKRAEAAVSLETLKIGDVIKIPSGRRAGYAVVVHPSKSYRGETPAPTVVTEDKQLLKLTLVDVPTPVEPIAHVKVPPHFNAKSPKARRDLATSLRIAVPYDPPPGRSRGNAAYAGSAEDERISELRRQLKAHPCHQCPDREDHARWAERWWRLKRETVGLQRKVEGRTNSVARTFDRICTLLGEMGYLSDGGDQVTPQGENLRRLYTEKDLLAAECLRLGVWKRLDPAGLASVVSALIHEPRRDETDPSPRMPNEDVAEAVREMNRLWSVLEDRERELGLPLTGDPDAGMAWMMHRWASGRQLEEVLRGSDMAAGDFVRRCKQVVDLLGQIGDAAPEPTLRSTARKAIDAVMRGVVAADRLD</sequence>
<evidence type="ECO:0000256" key="3">
    <source>
        <dbReference type="ARBA" id="ARBA00022806"/>
    </source>
</evidence>
<dbReference type="Gene3D" id="3.40.50.300">
    <property type="entry name" value="P-loop containing nucleotide triphosphate hydrolases"/>
    <property type="match status" value="2"/>
</dbReference>
<feature type="region of interest" description="Disordered" evidence="5">
    <location>
        <begin position="256"/>
        <end position="309"/>
    </location>
</feature>
<dbReference type="Pfam" id="PF00271">
    <property type="entry name" value="Helicase_C"/>
    <property type="match status" value="1"/>
</dbReference>
<dbReference type="Pfam" id="PF26090">
    <property type="entry name" value="SH3_HelY"/>
    <property type="match status" value="1"/>
</dbReference>
<dbReference type="RefSeq" id="WP_140737765.1">
    <property type="nucleotide sequence ID" value="NZ_RCZM01000002.1"/>
</dbReference>
<dbReference type="InterPro" id="IPR014001">
    <property type="entry name" value="Helicase_ATP-bd"/>
</dbReference>
<protein>
    <submittedName>
        <fullName evidence="8">DEAD/DEAH box helicase</fullName>
    </submittedName>
</protein>
<evidence type="ECO:0000313" key="8">
    <source>
        <dbReference type="EMBL" id="TPG17998.1"/>
    </source>
</evidence>
<reference evidence="8 9" key="1">
    <citation type="journal article" date="2019" name="Environ. Microbiol.">
        <title>Species interactions and distinct microbial communities in high Arctic permafrost affected cryosols are associated with the CH4 and CO2 gas fluxes.</title>
        <authorList>
            <person name="Altshuler I."/>
            <person name="Hamel J."/>
            <person name="Turney S."/>
            <person name="Magnuson E."/>
            <person name="Levesque R."/>
            <person name="Greer C."/>
            <person name="Whyte L.G."/>
        </authorList>
    </citation>
    <scope>NUCLEOTIDE SEQUENCE [LARGE SCALE GENOMIC DNA]</scope>
    <source>
        <strain evidence="8 9">S9.3A</strain>
    </source>
</reference>
<proteinExistence type="predicted"/>
<dbReference type="EMBL" id="RCZM01000002">
    <property type="protein sequence ID" value="TPG17998.1"/>
    <property type="molecule type" value="Genomic_DNA"/>
</dbReference>
<dbReference type="GO" id="GO:0055087">
    <property type="term" value="C:Ski complex"/>
    <property type="evidence" value="ECO:0007669"/>
    <property type="project" value="TreeGrafter"/>
</dbReference>
<dbReference type="PROSITE" id="PS51192">
    <property type="entry name" value="HELICASE_ATP_BIND_1"/>
    <property type="match status" value="1"/>
</dbReference>
<evidence type="ECO:0000256" key="2">
    <source>
        <dbReference type="ARBA" id="ARBA00022801"/>
    </source>
</evidence>
<dbReference type="Gene3D" id="1.10.3380.30">
    <property type="match status" value="1"/>
</dbReference>
<feature type="domain" description="Helicase ATP-binding" evidence="6">
    <location>
        <begin position="41"/>
        <end position="199"/>
    </location>
</feature>
<feature type="compositionally biased region" description="Basic and acidic residues" evidence="5">
    <location>
        <begin position="256"/>
        <end position="271"/>
    </location>
</feature>
<dbReference type="PANTHER" id="PTHR12131">
    <property type="entry name" value="ATP-DEPENDENT RNA AND DNA HELICASE"/>
    <property type="match status" value="1"/>
</dbReference>
<dbReference type="SUPFAM" id="SSF52540">
    <property type="entry name" value="P-loop containing nucleoside triphosphate hydrolases"/>
    <property type="match status" value="1"/>
</dbReference>
<dbReference type="GO" id="GO:0016787">
    <property type="term" value="F:hydrolase activity"/>
    <property type="evidence" value="ECO:0007669"/>
    <property type="project" value="UniProtKB-KW"/>
</dbReference>
<dbReference type="Pfam" id="PF00270">
    <property type="entry name" value="DEAD"/>
    <property type="match status" value="1"/>
</dbReference>
<dbReference type="InterPro" id="IPR027417">
    <property type="entry name" value="P-loop_NTPase"/>
</dbReference>
<dbReference type="AlphaFoldDB" id="A0A502CYM2"/>
<keyword evidence="3 8" id="KW-0347">Helicase</keyword>
<evidence type="ECO:0000256" key="1">
    <source>
        <dbReference type="ARBA" id="ARBA00022741"/>
    </source>
</evidence>
<feature type="domain" description="Helicase C-terminal" evidence="7">
    <location>
        <begin position="311"/>
        <end position="512"/>
    </location>
</feature>
<dbReference type="SMART" id="SM00490">
    <property type="entry name" value="HELICc"/>
    <property type="match status" value="1"/>
</dbReference>
<dbReference type="Pfam" id="PF08148">
    <property type="entry name" value="DSHCT"/>
    <property type="match status" value="1"/>
</dbReference>
<evidence type="ECO:0000259" key="6">
    <source>
        <dbReference type="PROSITE" id="PS51192"/>
    </source>
</evidence>
<gene>
    <name evidence="8" type="ORF">EAH86_06155</name>
</gene>
<dbReference type="GO" id="GO:0005524">
    <property type="term" value="F:ATP binding"/>
    <property type="evidence" value="ECO:0007669"/>
    <property type="project" value="UniProtKB-KW"/>
</dbReference>
<evidence type="ECO:0000259" key="7">
    <source>
        <dbReference type="PROSITE" id="PS51194"/>
    </source>
</evidence>
<keyword evidence="9" id="KW-1185">Reference proteome</keyword>
<keyword evidence="2" id="KW-0378">Hydrolase</keyword>
<dbReference type="InterPro" id="IPR012961">
    <property type="entry name" value="Ski2/MTR4_C"/>
</dbReference>
<evidence type="ECO:0000256" key="4">
    <source>
        <dbReference type="ARBA" id="ARBA00022840"/>
    </source>
</evidence>